<dbReference type="GO" id="GO:0030125">
    <property type="term" value="C:clathrin vesicle coat"/>
    <property type="evidence" value="ECO:0007669"/>
    <property type="project" value="TreeGrafter"/>
</dbReference>
<feature type="region of interest" description="Disordered" evidence="2">
    <location>
        <begin position="524"/>
        <end position="550"/>
    </location>
</feature>
<feature type="compositionally biased region" description="Polar residues" evidence="2">
    <location>
        <begin position="539"/>
        <end position="550"/>
    </location>
</feature>
<dbReference type="FunFam" id="1.25.40.90:FF:000006">
    <property type="entry name" value="Clathrin interactor 1"/>
    <property type="match status" value="1"/>
</dbReference>
<dbReference type="InterPro" id="IPR013809">
    <property type="entry name" value="ENTH"/>
</dbReference>
<dbReference type="GO" id="GO:0030276">
    <property type="term" value="F:clathrin binding"/>
    <property type="evidence" value="ECO:0007669"/>
    <property type="project" value="TreeGrafter"/>
</dbReference>
<feature type="compositionally biased region" description="Polar residues" evidence="2">
    <location>
        <begin position="590"/>
        <end position="604"/>
    </location>
</feature>
<dbReference type="SUPFAM" id="SSF48464">
    <property type="entry name" value="ENTH/VHS domain"/>
    <property type="match status" value="1"/>
</dbReference>
<dbReference type="Pfam" id="PF01417">
    <property type="entry name" value="ENTH"/>
    <property type="match status" value="1"/>
</dbReference>
<reference evidence="4" key="1">
    <citation type="submission" date="2020-02" db="EMBL/GenBank/DDBJ databases">
        <authorList>
            <person name="Palmer J.M."/>
        </authorList>
    </citation>
    <scope>NUCLEOTIDE SEQUENCE</scope>
    <source>
        <strain evidence="4">EPUS1.4</strain>
        <tissue evidence="4">Thallus</tissue>
    </source>
</reference>
<dbReference type="Proteomes" id="UP000606974">
    <property type="component" value="Unassembled WGS sequence"/>
</dbReference>
<feature type="domain" description="ENTH" evidence="3">
    <location>
        <begin position="118"/>
        <end position="251"/>
    </location>
</feature>
<keyword evidence="1" id="KW-0472">Membrane</keyword>
<dbReference type="PROSITE" id="PS50942">
    <property type="entry name" value="ENTH"/>
    <property type="match status" value="1"/>
</dbReference>
<protein>
    <recommendedName>
        <fullName evidence="3">ENTH domain-containing protein</fullName>
    </recommendedName>
</protein>
<dbReference type="CDD" id="cd16992">
    <property type="entry name" value="ENTH_Ent3"/>
    <property type="match status" value="1"/>
</dbReference>
<feature type="region of interest" description="Disordered" evidence="2">
    <location>
        <begin position="475"/>
        <end position="510"/>
    </location>
</feature>
<feature type="compositionally biased region" description="Low complexity" evidence="2">
    <location>
        <begin position="332"/>
        <end position="341"/>
    </location>
</feature>
<dbReference type="GO" id="GO:0005768">
    <property type="term" value="C:endosome"/>
    <property type="evidence" value="ECO:0007669"/>
    <property type="project" value="TreeGrafter"/>
</dbReference>
<dbReference type="GO" id="GO:0006897">
    <property type="term" value="P:endocytosis"/>
    <property type="evidence" value="ECO:0007669"/>
    <property type="project" value="TreeGrafter"/>
</dbReference>
<evidence type="ECO:0000256" key="2">
    <source>
        <dbReference type="SAM" id="MobiDB-lite"/>
    </source>
</evidence>
<feature type="compositionally biased region" description="Polar residues" evidence="2">
    <location>
        <begin position="475"/>
        <end position="496"/>
    </location>
</feature>
<dbReference type="SMART" id="SM00273">
    <property type="entry name" value="ENTH"/>
    <property type="match status" value="1"/>
</dbReference>
<feature type="region of interest" description="Disordered" evidence="2">
    <location>
        <begin position="627"/>
        <end position="682"/>
    </location>
</feature>
<dbReference type="InterPro" id="IPR008942">
    <property type="entry name" value="ENTH_VHS"/>
</dbReference>
<keyword evidence="5" id="KW-1185">Reference proteome</keyword>
<evidence type="ECO:0000259" key="3">
    <source>
        <dbReference type="PROSITE" id="PS50942"/>
    </source>
</evidence>
<evidence type="ECO:0000313" key="5">
    <source>
        <dbReference type="Proteomes" id="UP000606974"/>
    </source>
</evidence>
<keyword evidence="1" id="KW-1133">Transmembrane helix</keyword>
<organism evidence="4 5">
    <name type="scientific">Endocarpon pusillum</name>
    <dbReference type="NCBI Taxonomy" id="364733"/>
    <lineage>
        <taxon>Eukaryota</taxon>
        <taxon>Fungi</taxon>
        <taxon>Dikarya</taxon>
        <taxon>Ascomycota</taxon>
        <taxon>Pezizomycotina</taxon>
        <taxon>Eurotiomycetes</taxon>
        <taxon>Chaetothyriomycetidae</taxon>
        <taxon>Verrucariales</taxon>
        <taxon>Verrucariaceae</taxon>
        <taxon>Endocarpon</taxon>
    </lineage>
</organism>
<dbReference type="GO" id="GO:0006895">
    <property type="term" value="P:Golgi to endosome transport"/>
    <property type="evidence" value="ECO:0007669"/>
    <property type="project" value="TreeGrafter"/>
</dbReference>
<feature type="compositionally biased region" description="Acidic residues" evidence="2">
    <location>
        <begin position="321"/>
        <end position="330"/>
    </location>
</feature>
<keyword evidence="1" id="KW-0812">Transmembrane</keyword>
<feature type="compositionally biased region" description="Basic and acidic residues" evidence="2">
    <location>
        <begin position="357"/>
        <end position="368"/>
    </location>
</feature>
<feature type="region of interest" description="Disordered" evidence="2">
    <location>
        <begin position="303"/>
        <end position="443"/>
    </location>
</feature>
<feature type="compositionally biased region" description="Low complexity" evidence="2">
    <location>
        <begin position="524"/>
        <end position="538"/>
    </location>
</feature>
<dbReference type="OrthoDB" id="4033880at2759"/>
<evidence type="ECO:0000256" key="1">
    <source>
        <dbReference type="PROSITE-ProRule" id="PRU00243"/>
    </source>
</evidence>
<feature type="compositionally biased region" description="Gly residues" evidence="2">
    <location>
        <begin position="659"/>
        <end position="682"/>
    </location>
</feature>
<comment type="caution">
    <text evidence="4">The sequence shown here is derived from an EMBL/GenBank/DDBJ whole genome shotgun (WGS) entry which is preliminary data.</text>
</comment>
<dbReference type="PANTHER" id="PTHR12276">
    <property type="entry name" value="EPSIN/ENT-RELATED"/>
    <property type="match status" value="1"/>
</dbReference>
<dbReference type="GO" id="GO:0005543">
    <property type="term" value="F:phospholipid binding"/>
    <property type="evidence" value="ECO:0007669"/>
    <property type="project" value="TreeGrafter"/>
</dbReference>
<dbReference type="GO" id="GO:0005886">
    <property type="term" value="C:plasma membrane"/>
    <property type="evidence" value="ECO:0007669"/>
    <property type="project" value="TreeGrafter"/>
</dbReference>
<proteinExistence type="predicted"/>
<feature type="region of interest" description="Disordered" evidence="2">
    <location>
        <begin position="590"/>
        <end position="611"/>
    </location>
</feature>
<evidence type="ECO:0000313" key="4">
    <source>
        <dbReference type="EMBL" id="KAF7510082.1"/>
    </source>
</evidence>
<feature type="transmembrane region" description="Helical" evidence="1">
    <location>
        <begin position="26"/>
        <end position="50"/>
    </location>
</feature>
<dbReference type="EMBL" id="JAACFV010000034">
    <property type="protein sequence ID" value="KAF7510082.1"/>
    <property type="molecule type" value="Genomic_DNA"/>
</dbReference>
<sequence>MVAALDTYGPVSSTHLSTSLAVLENFVLVIYIGILTATYQGISALEYVIFKKGMPACTPALYDQPKQLPPSSAALGAFCFGVFGADICFSEKMMNYLRDQVSNLTLYDIKAGVRKVQNAVMNYTEMESKVREATNNEPWGASTSLMQEIANGTHSYQLLNEIMPLIYKRFTDKSAEEWRQIYKSLQLLEFLIKNGSERVIDDARQHVSLLRMLRQFHYIDQNGKDQGLNVRNRAQEIAKLLSDVDAIRAERKKARANRTKAGGVEGGMGIGGGMSSGSRYGGFGSDAGYGGYRGEVYGDGGGFGGSTSGFQDTQRRSDKFEEYDEDEEDGGSSAAKPSAASHTRTASGLRAASLNTIKRDAKIKKEPEQDLFEFGDEPAATSASNGKAKMSSPKAADELGAMDSGIVGDDDFDDFQSATTPGLTAEAQGSAIPGLKSPPAATSAITSSTSFAAPHNVAPPPASNINDLFASLSPTTSSNKPINTSTPSLSMTSPISSLPPPSQAAKPVTSGFVSSGPNYYTSVPSTINNSSTTNTTSSVKSPLSSTMSAGIGQKQYSSTNTASLGKPNPSTSTSAAGADVFTSLWSSASAKSGIQSRSGTSTPGNKGPDLASMAKAKNEAAMWGTPVGAASGVNGSGGGSGSAGIPPRPGAPTPRTAAMGGGQGQGQGQGQQLGGGLDDLLG</sequence>
<dbReference type="Gene3D" id="1.25.40.90">
    <property type="match status" value="1"/>
</dbReference>
<comment type="caution">
    <text evidence="1">Lacks conserved residue(s) required for the propagation of feature annotation.</text>
</comment>
<dbReference type="AlphaFoldDB" id="A0A8H7AND3"/>
<dbReference type="GO" id="GO:0005829">
    <property type="term" value="C:cytosol"/>
    <property type="evidence" value="ECO:0007669"/>
    <property type="project" value="GOC"/>
</dbReference>
<dbReference type="PANTHER" id="PTHR12276:SF45">
    <property type="entry name" value="CLATHRIN INTERACTOR 1"/>
    <property type="match status" value="1"/>
</dbReference>
<gene>
    <name evidence="4" type="ORF">GJ744_007186</name>
</gene>
<name>A0A8H7AND3_9EURO</name>
<accession>A0A8H7AND3</accession>